<dbReference type="SUPFAM" id="SSF50494">
    <property type="entry name" value="Trypsin-like serine proteases"/>
    <property type="match status" value="1"/>
</dbReference>
<evidence type="ECO:0000313" key="4">
    <source>
        <dbReference type="EMBL" id="NKE70746.1"/>
    </source>
</evidence>
<evidence type="ECO:0000313" key="5">
    <source>
        <dbReference type="Proteomes" id="UP000534783"/>
    </source>
</evidence>
<dbReference type="InterPro" id="IPR009003">
    <property type="entry name" value="Peptidase_S1_PA"/>
</dbReference>
<dbReference type="SMART" id="SM00028">
    <property type="entry name" value="TPR"/>
    <property type="match status" value="6"/>
</dbReference>
<dbReference type="PROSITE" id="PS51257">
    <property type="entry name" value="PROKAR_LIPOPROTEIN"/>
    <property type="match status" value="1"/>
</dbReference>
<comment type="caution">
    <text evidence="4">The sequence shown here is derived from an EMBL/GenBank/DDBJ whole genome shotgun (WGS) entry which is preliminary data.</text>
</comment>
<keyword evidence="1" id="KW-0645">Protease</keyword>
<protein>
    <submittedName>
        <fullName evidence="4">Tetratricopeptide repeat protein</fullName>
    </submittedName>
</protein>
<feature type="repeat" description="TPR" evidence="3">
    <location>
        <begin position="65"/>
        <end position="98"/>
    </location>
</feature>
<organism evidence="4 5">
    <name type="scientific">Candidatus Manganitrophus noduliformans</name>
    <dbReference type="NCBI Taxonomy" id="2606439"/>
    <lineage>
        <taxon>Bacteria</taxon>
        <taxon>Pseudomonadati</taxon>
        <taxon>Nitrospirota</taxon>
        <taxon>Nitrospiria</taxon>
        <taxon>Candidatus Troglogloeales</taxon>
        <taxon>Candidatus Manganitrophaceae</taxon>
        <taxon>Candidatus Manganitrophus</taxon>
    </lineage>
</organism>
<dbReference type="EMBL" id="VTOW01000001">
    <property type="protein sequence ID" value="NKE70746.1"/>
    <property type="molecule type" value="Genomic_DNA"/>
</dbReference>
<feature type="repeat" description="TPR" evidence="3">
    <location>
        <begin position="417"/>
        <end position="450"/>
    </location>
</feature>
<evidence type="ECO:0000256" key="2">
    <source>
        <dbReference type="ARBA" id="ARBA00022801"/>
    </source>
</evidence>
<dbReference type="PROSITE" id="PS50293">
    <property type="entry name" value="TPR_REGION"/>
    <property type="match status" value="2"/>
</dbReference>
<dbReference type="Pfam" id="PF13432">
    <property type="entry name" value="TPR_16"/>
    <property type="match status" value="1"/>
</dbReference>
<dbReference type="PANTHER" id="PTHR43343">
    <property type="entry name" value="PEPTIDASE S12"/>
    <property type="match status" value="1"/>
</dbReference>
<sequence>MEQLFRSILLFLAAGILFTGCSRQLRPDAVGPTHLEEGLIAYDQNRLDDALQSLDAALKLDPQNTEALFRRGVILQKQNKVEEAVASYREVVRIDPNHFKAHHNLANIYSYEKANNVQAIFHYRRFLSLAPTHPLAPRAQMRLAELTDVPGDKLARGKGIAEEEGDGDIHLTGELAGPPLPVPMPPAPVAPALALPPGGIARTAPPEPVLSFPQVVCVQGETTQGKIEGSGFIVGAGYILASGHQANRASRLTVQFQNGAKYPATVLSVSSALDLALLQIALQETEPLSFAQSDNSKAGASVMAVGCPFGLSHSASQGIISAPERVLGNRPVLQTDVAINPGNSGGPLLNKQGEVVGVVLGTLQDARGIAFAVPSREVKRFLGETFFQMGTLLAEAKRYPEASDLLAESIRFWPQSAKAHNNLGEVFRRMKEMKKAEQAYVKALEVNPKYADAHFNIGTFYDSVLRNPRKAALHYKRYLELKPASPEAVQVAQWLKAIEGKK</sequence>
<dbReference type="InterPro" id="IPR051201">
    <property type="entry name" value="Chloro_Bact_Ser_Proteases"/>
</dbReference>
<dbReference type="GO" id="GO:0004252">
    <property type="term" value="F:serine-type endopeptidase activity"/>
    <property type="evidence" value="ECO:0007669"/>
    <property type="project" value="InterPro"/>
</dbReference>
<proteinExistence type="predicted"/>
<dbReference type="PANTHER" id="PTHR43343:SF3">
    <property type="entry name" value="PROTEASE DO-LIKE 8, CHLOROPLASTIC"/>
    <property type="match status" value="1"/>
</dbReference>
<dbReference type="Pfam" id="PF13365">
    <property type="entry name" value="Trypsin_2"/>
    <property type="match status" value="1"/>
</dbReference>
<keyword evidence="2" id="KW-0378">Hydrolase</keyword>
<dbReference type="SUPFAM" id="SSF48452">
    <property type="entry name" value="TPR-like"/>
    <property type="match status" value="1"/>
</dbReference>
<keyword evidence="3" id="KW-0802">TPR repeat</keyword>
<name>A0A7X6IAR2_9BACT</name>
<dbReference type="RefSeq" id="WP_168058981.1">
    <property type="nucleotide sequence ID" value="NZ_VTOW01000001.1"/>
</dbReference>
<dbReference type="Proteomes" id="UP000534783">
    <property type="component" value="Unassembled WGS sequence"/>
</dbReference>
<dbReference type="PROSITE" id="PS50005">
    <property type="entry name" value="TPR"/>
    <property type="match status" value="3"/>
</dbReference>
<dbReference type="InterPro" id="IPR019734">
    <property type="entry name" value="TPR_rpt"/>
</dbReference>
<dbReference type="Gene3D" id="2.40.10.120">
    <property type="match status" value="1"/>
</dbReference>
<gene>
    <name evidence="4" type="ORF">MNODULE_08345</name>
</gene>
<dbReference type="InterPro" id="IPR001940">
    <property type="entry name" value="Peptidase_S1C"/>
</dbReference>
<dbReference type="InterPro" id="IPR011990">
    <property type="entry name" value="TPR-like_helical_dom_sf"/>
</dbReference>
<feature type="repeat" description="TPR" evidence="3">
    <location>
        <begin position="31"/>
        <end position="64"/>
    </location>
</feature>
<evidence type="ECO:0000256" key="3">
    <source>
        <dbReference type="PROSITE-ProRule" id="PRU00339"/>
    </source>
</evidence>
<evidence type="ECO:0000256" key="1">
    <source>
        <dbReference type="ARBA" id="ARBA00022670"/>
    </source>
</evidence>
<dbReference type="Gene3D" id="1.25.40.10">
    <property type="entry name" value="Tetratricopeptide repeat domain"/>
    <property type="match status" value="2"/>
</dbReference>
<dbReference type="GO" id="GO:0006508">
    <property type="term" value="P:proteolysis"/>
    <property type="evidence" value="ECO:0007669"/>
    <property type="project" value="UniProtKB-KW"/>
</dbReference>
<reference evidence="4 5" key="1">
    <citation type="journal article" date="2020" name="Nature">
        <title>Bacterial chemolithoautotrophy via manganese oxidation.</title>
        <authorList>
            <person name="Yu H."/>
            <person name="Leadbetter J.R."/>
        </authorList>
    </citation>
    <scope>NUCLEOTIDE SEQUENCE [LARGE SCALE GENOMIC DNA]</scope>
    <source>
        <strain evidence="4 5">Mn-1</strain>
    </source>
</reference>
<dbReference type="AlphaFoldDB" id="A0A7X6IAR2"/>
<dbReference type="PRINTS" id="PR00834">
    <property type="entry name" value="PROTEASES2C"/>
</dbReference>
<accession>A0A7X6IAR2</accession>
<dbReference type="Pfam" id="PF00515">
    <property type="entry name" value="TPR_1"/>
    <property type="match status" value="1"/>
</dbReference>
<keyword evidence="5" id="KW-1185">Reference proteome</keyword>